<accession>A7S1J9</accession>
<keyword evidence="5" id="KW-0464">Manganese</keyword>
<evidence type="ECO:0008006" key="10">
    <source>
        <dbReference type="Google" id="ProtNLM"/>
    </source>
</evidence>
<dbReference type="Pfam" id="PF16188">
    <property type="entry name" value="Peptidase_M24_C"/>
    <property type="match status" value="1"/>
</dbReference>
<comment type="cofactor">
    <cofactor evidence="1">
        <name>Mn(2+)</name>
        <dbReference type="ChEBI" id="CHEBI:29035"/>
    </cofactor>
</comment>
<dbReference type="InterPro" id="IPR000994">
    <property type="entry name" value="Pept_M24"/>
</dbReference>
<evidence type="ECO:0000259" key="7">
    <source>
        <dbReference type="Pfam" id="PF16188"/>
    </source>
</evidence>
<evidence type="ECO:0000256" key="2">
    <source>
        <dbReference type="ARBA" id="ARBA00008766"/>
    </source>
</evidence>
<dbReference type="InterPro" id="IPR050422">
    <property type="entry name" value="X-Pro_aminopeptidase_P"/>
</dbReference>
<feature type="domain" description="Peptidase M24" evidence="6">
    <location>
        <begin position="68"/>
        <end position="194"/>
    </location>
</feature>
<dbReference type="PANTHER" id="PTHR43763">
    <property type="entry name" value="XAA-PRO AMINOPEPTIDASE 1"/>
    <property type="match status" value="1"/>
</dbReference>
<evidence type="ECO:0000259" key="6">
    <source>
        <dbReference type="Pfam" id="PF00557"/>
    </source>
</evidence>
<dbReference type="Proteomes" id="UP000001593">
    <property type="component" value="Unassembled WGS sequence"/>
</dbReference>
<evidence type="ECO:0000313" key="9">
    <source>
        <dbReference type="Proteomes" id="UP000001593"/>
    </source>
</evidence>
<feature type="domain" description="Peptidase M24 C-terminal" evidence="7">
    <location>
        <begin position="207"/>
        <end position="270"/>
    </location>
</feature>
<reference evidence="8 9" key="1">
    <citation type="journal article" date="2007" name="Science">
        <title>Sea anemone genome reveals ancestral eumetazoan gene repertoire and genomic organization.</title>
        <authorList>
            <person name="Putnam N.H."/>
            <person name="Srivastava M."/>
            <person name="Hellsten U."/>
            <person name="Dirks B."/>
            <person name="Chapman J."/>
            <person name="Salamov A."/>
            <person name="Terry A."/>
            <person name="Shapiro H."/>
            <person name="Lindquist E."/>
            <person name="Kapitonov V.V."/>
            <person name="Jurka J."/>
            <person name="Genikhovich G."/>
            <person name="Grigoriev I.V."/>
            <person name="Lucas S.M."/>
            <person name="Steele R.E."/>
            <person name="Finnerty J.R."/>
            <person name="Technau U."/>
            <person name="Martindale M.Q."/>
            <person name="Rokhsar D.S."/>
        </authorList>
    </citation>
    <scope>NUCLEOTIDE SEQUENCE [LARGE SCALE GENOMIC DNA]</scope>
    <source>
        <strain evidence="9">CH2 X CH6</strain>
    </source>
</reference>
<evidence type="ECO:0000256" key="1">
    <source>
        <dbReference type="ARBA" id="ARBA00001936"/>
    </source>
</evidence>
<dbReference type="InterPro" id="IPR032416">
    <property type="entry name" value="Peptidase_M24_C"/>
</dbReference>
<protein>
    <recommendedName>
        <fullName evidence="10">Xaa-Pro aminopeptidase 1</fullName>
    </recommendedName>
</protein>
<dbReference type="Gene3D" id="3.90.230.10">
    <property type="entry name" value="Creatinase/methionine aminopeptidase superfamily"/>
    <property type="match status" value="2"/>
</dbReference>
<keyword evidence="9" id="KW-1185">Reference proteome</keyword>
<dbReference type="GO" id="GO:0070006">
    <property type="term" value="F:metalloaminopeptidase activity"/>
    <property type="evidence" value="ECO:0007669"/>
    <property type="project" value="InterPro"/>
</dbReference>
<dbReference type="PANTHER" id="PTHR43763:SF18">
    <property type="entry name" value="XAA-PRO AMINOPEPTIDASE 1"/>
    <property type="match status" value="1"/>
</dbReference>
<dbReference type="InterPro" id="IPR033740">
    <property type="entry name" value="Pept_M24B"/>
</dbReference>
<evidence type="ECO:0000256" key="5">
    <source>
        <dbReference type="ARBA" id="ARBA00023211"/>
    </source>
</evidence>
<evidence type="ECO:0000313" key="8">
    <source>
        <dbReference type="EMBL" id="EDO42374.1"/>
    </source>
</evidence>
<dbReference type="EMBL" id="DS469565">
    <property type="protein sequence ID" value="EDO42374.1"/>
    <property type="molecule type" value="Genomic_DNA"/>
</dbReference>
<dbReference type="STRING" id="45351.A7S1J9"/>
<name>A7S1J9_NEMVE</name>
<proteinExistence type="inferred from homology"/>
<dbReference type="GO" id="GO:0005737">
    <property type="term" value="C:cytoplasm"/>
    <property type="evidence" value="ECO:0007669"/>
    <property type="project" value="UniProtKB-ARBA"/>
</dbReference>
<keyword evidence="3" id="KW-0479">Metal-binding</keyword>
<keyword evidence="4" id="KW-0378">Hydrolase</keyword>
<dbReference type="InParanoid" id="A7S1J9"/>
<dbReference type="Pfam" id="PF00557">
    <property type="entry name" value="Peptidase_M24"/>
    <property type="match status" value="1"/>
</dbReference>
<dbReference type="AlphaFoldDB" id="A7S1J9"/>
<dbReference type="CDD" id="cd01085">
    <property type="entry name" value="APP"/>
    <property type="match status" value="1"/>
</dbReference>
<dbReference type="FunFam" id="3.90.230.10:FF:000007">
    <property type="entry name" value="Xaa-Pro aminopeptidase P"/>
    <property type="match status" value="1"/>
</dbReference>
<dbReference type="OMA" id="DECAPIT"/>
<dbReference type="HOGENOM" id="CLU_011781_3_0_1"/>
<dbReference type="MEROPS" id="M24.009"/>
<dbReference type="PhylomeDB" id="A7S1J9"/>
<sequence length="271" mass="31381">MWRKKIRDAVVISEYLDWLEREVEKGDNNLTEITGEDQLLEFRKKQDNFISPSFATISGFGANSAIIHYKDGTTDTTRTVHFGTPTQHQIDCYTRVLMGHLDIAMAIFPNDTYGRALDIFAREPLWRVGLDYRHGTGHGIGHFLNVHEGPQCISPGFPSDEEKKLTKGMILSDEPGYYEDGQFGVRLESAVLVQSANTPYNFNGMDYLMFEPIIYVPFQRKLINVSLLRPSQIEWLNKYNLRTRVVIGKELRRQKKDQAWEWLMRETQPFV</sequence>
<dbReference type="InterPro" id="IPR036005">
    <property type="entry name" value="Creatinase/aminopeptidase-like"/>
</dbReference>
<gene>
    <name evidence="8" type="ORF">NEMVEDRAFT_v1g205377</name>
</gene>
<dbReference type="GO" id="GO:0046872">
    <property type="term" value="F:metal ion binding"/>
    <property type="evidence" value="ECO:0007669"/>
    <property type="project" value="UniProtKB-KW"/>
</dbReference>
<dbReference type="eggNOG" id="KOG2413">
    <property type="taxonomic scope" value="Eukaryota"/>
</dbReference>
<comment type="similarity">
    <text evidence="2">Belongs to the peptidase M24B family.</text>
</comment>
<organism evidence="8 9">
    <name type="scientific">Nematostella vectensis</name>
    <name type="common">Starlet sea anemone</name>
    <dbReference type="NCBI Taxonomy" id="45351"/>
    <lineage>
        <taxon>Eukaryota</taxon>
        <taxon>Metazoa</taxon>
        <taxon>Cnidaria</taxon>
        <taxon>Anthozoa</taxon>
        <taxon>Hexacorallia</taxon>
        <taxon>Actiniaria</taxon>
        <taxon>Edwardsiidae</taxon>
        <taxon>Nematostella</taxon>
    </lineage>
</organism>
<evidence type="ECO:0000256" key="4">
    <source>
        <dbReference type="ARBA" id="ARBA00022801"/>
    </source>
</evidence>
<dbReference type="SUPFAM" id="SSF55920">
    <property type="entry name" value="Creatinase/aminopeptidase"/>
    <property type="match status" value="1"/>
</dbReference>
<evidence type="ECO:0000256" key="3">
    <source>
        <dbReference type="ARBA" id="ARBA00022723"/>
    </source>
</evidence>